<dbReference type="NCBIfam" id="TIGR02094">
    <property type="entry name" value="more_P_ylases"/>
    <property type="match status" value="1"/>
</dbReference>
<dbReference type="InterPro" id="IPR052182">
    <property type="entry name" value="Glycogen/Maltodextrin_Phosph"/>
</dbReference>
<gene>
    <name evidence="6" type="ORF">DLD82_10730</name>
</gene>
<dbReference type="RefSeq" id="WP_109941123.1">
    <property type="nucleotide sequence ID" value="NZ_CP176366.1"/>
</dbReference>
<dbReference type="Pfam" id="PF00343">
    <property type="entry name" value="Phosphorylase"/>
    <property type="match status" value="1"/>
</dbReference>
<name>A0A2V2N6H9_9EURY</name>
<evidence type="ECO:0000256" key="4">
    <source>
        <dbReference type="PIRSR" id="PIRSR000460-1"/>
    </source>
</evidence>
<comment type="catalytic activity">
    <reaction evidence="1">
        <text>[(1-&gt;4)-alpha-D-glucosyl](n) + phosphate = [(1-&gt;4)-alpha-D-glucosyl](n-1) + alpha-D-glucose 1-phosphate</text>
        <dbReference type="Rhea" id="RHEA:41732"/>
        <dbReference type="Rhea" id="RHEA-COMP:9584"/>
        <dbReference type="Rhea" id="RHEA-COMP:9586"/>
        <dbReference type="ChEBI" id="CHEBI:15444"/>
        <dbReference type="ChEBI" id="CHEBI:43474"/>
        <dbReference type="ChEBI" id="CHEBI:58601"/>
        <dbReference type="EC" id="2.4.1.1"/>
    </reaction>
</comment>
<evidence type="ECO:0000259" key="5">
    <source>
        <dbReference type="Pfam" id="PF11897"/>
    </source>
</evidence>
<dbReference type="InterPro" id="IPR024517">
    <property type="entry name" value="Glycogen_phosphorylase_DUF3417"/>
</dbReference>
<dbReference type="InterPro" id="IPR000811">
    <property type="entry name" value="Glyco_trans_35"/>
</dbReference>
<dbReference type="GO" id="GO:0005975">
    <property type="term" value="P:carbohydrate metabolic process"/>
    <property type="evidence" value="ECO:0007669"/>
    <property type="project" value="InterPro"/>
</dbReference>
<evidence type="ECO:0000256" key="1">
    <source>
        <dbReference type="ARBA" id="ARBA00001275"/>
    </source>
</evidence>
<evidence type="ECO:0000313" key="7">
    <source>
        <dbReference type="Proteomes" id="UP000245934"/>
    </source>
</evidence>
<comment type="caution">
    <text evidence="6">The sequence shown here is derived from an EMBL/GenBank/DDBJ whole genome shotgun (WGS) entry which is preliminary data.</text>
</comment>
<sequence>MIGIRWIDFDHIPDRLSGLIDLSYNLWSSWHPEAWLLFKNLNRQGWKESIHNPVKMLQEIPQEILDTAASNIEYTNHYDAVIAKFQRYMLAKNQWFDEYYPEHQNHRVAYFSAEYGLQHSLPLYAGGLGFLAGDHLKECSDIGIPLVAIGFMYSDGYLHQRVRNDGWQEDVEEKLDRDNAPVKRVLNREGTQLILQVPFITPQIHFALWRVDIGRVILYLIDTEIEQNPPHLRNISSRLYSSINEMRLLQEVVLGIGGTHALKSLGLKYSAIHLNEGHAAFALIERYRQRIDEGLTPEEALQQIYKTTLFTTHTPVPDGHDRFPVWMIDKYLNTYYAGMHMSREEFLNKGHHIEDPPDMFNMAAFCLRMAAYANGVSEKHGEVARRMWHFLWPDEKLDDVPIGSITNGVHIPTWINPRLVTLINRYVSPICSDWFDHHDKEYVWALIDKVPDAKLWELHYALKIKLINRILQFKRRDWMKYQADCANVVAGGALIDPNTLTIGFARRFSTYKRADLIFQDLDRLKKILNNPWKPVQIIFAGKAHPADDEGKRILQRIYQYAQQPEFGGRIAFIEDYGEQIAKYLVQGVDIWMNNPVPPQEASGTSGMKAAVNGVLNFSIADGWWIEGYNGKNGWIFGKNHSNNDRNWDDASEMYTLLEDEIVPLYYETGLDGIPHKWVAMMKESIKSNAPRFSSRRMVKEYMHKYYISTISTGESSIFENESYSDGISE</sequence>
<keyword evidence="4" id="KW-0663">Pyridoxal phosphate</keyword>
<reference evidence="6 7" key="1">
    <citation type="submission" date="2018-05" db="EMBL/GenBank/DDBJ databases">
        <title>Draft genome of Methanospirillum stamsii Pt1.</title>
        <authorList>
            <person name="Dueholm M.S."/>
            <person name="Nielsen P.H."/>
            <person name="Bakmann L.F."/>
            <person name="Otzen D.E."/>
        </authorList>
    </citation>
    <scope>NUCLEOTIDE SEQUENCE [LARGE SCALE GENOMIC DNA]</scope>
    <source>
        <strain evidence="6 7">Pt1</strain>
    </source>
</reference>
<dbReference type="OrthoDB" id="17863at2157"/>
<feature type="modified residue" description="N6-(pyridoxal phosphate)lysine" evidence="4">
    <location>
        <position position="608"/>
    </location>
</feature>
<dbReference type="Proteomes" id="UP000245934">
    <property type="component" value="Unassembled WGS sequence"/>
</dbReference>
<organism evidence="6 7">
    <name type="scientific">Methanospirillum stamsii</name>
    <dbReference type="NCBI Taxonomy" id="1277351"/>
    <lineage>
        <taxon>Archaea</taxon>
        <taxon>Methanobacteriati</taxon>
        <taxon>Methanobacteriota</taxon>
        <taxon>Stenosarchaea group</taxon>
        <taxon>Methanomicrobia</taxon>
        <taxon>Methanomicrobiales</taxon>
        <taxon>Methanospirillaceae</taxon>
        <taxon>Methanospirillum</taxon>
    </lineage>
</organism>
<comment type="similarity">
    <text evidence="2">Belongs to the glycogen phosphorylase family.</text>
</comment>
<dbReference type="GO" id="GO:0030170">
    <property type="term" value="F:pyridoxal phosphate binding"/>
    <property type="evidence" value="ECO:0007669"/>
    <property type="project" value="InterPro"/>
</dbReference>
<proteinExistence type="inferred from homology"/>
<dbReference type="Pfam" id="PF11897">
    <property type="entry name" value="DUF3417"/>
    <property type="match status" value="1"/>
</dbReference>
<feature type="domain" description="DUF3417" evidence="5">
    <location>
        <begin position="12"/>
        <end position="121"/>
    </location>
</feature>
<dbReference type="InterPro" id="IPR011834">
    <property type="entry name" value="Agluc_phsphrylas"/>
</dbReference>
<evidence type="ECO:0000313" key="6">
    <source>
        <dbReference type="EMBL" id="PWR73336.1"/>
    </source>
</evidence>
<dbReference type="GO" id="GO:0008184">
    <property type="term" value="F:glycogen phosphorylase activity"/>
    <property type="evidence" value="ECO:0007669"/>
    <property type="project" value="InterPro"/>
</dbReference>
<dbReference type="AlphaFoldDB" id="A0A2V2N6H9"/>
<dbReference type="PANTHER" id="PTHR42655">
    <property type="entry name" value="GLYCOGEN PHOSPHORYLASE"/>
    <property type="match status" value="1"/>
</dbReference>
<dbReference type="EMBL" id="QGMZ01000019">
    <property type="protein sequence ID" value="PWR73336.1"/>
    <property type="molecule type" value="Genomic_DNA"/>
</dbReference>
<evidence type="ECO:0000256" key="2">
    <source>
        <dbReference type="ARBA" id="ARBA00006047"/>
    </source>
</evidence>
<dbReference type="SUPFAM" id="SSF53756">
    <property type="entry name" value="UDP-Glycosyltransferase/glycogen phosphorylase"/>
    <property type="match status" value="1"/>
</dbReference>
<accession>A0A2V2N6H9</accession>
<dbReference type="Gene3D" id="3.40.50.2000">
    <property type="entry name" value="Glycogen Phosphorylase B"/>
    <property type="match status" value="3"/>
</dbReference>
<keyword evidence="7" id="KW-1185">Reference proteome</keyword>
<keyword evidence="3" id="KW-0021">Allosteric enzyme</keyword>
<protein>
    <submittedName>
        <fullName evidence="6">Alpha-glucan phosphorylase</fullName>
    </submittedName>
</protein>
<dbReference type="PIRSF" id="PIRSF000460">
    <property type="entry name" value="Pprylas_GlgP"/>
    <property type="match status" value="1"/>
</dbReference>
<evidence type="ECO:0000256" key="3">
    <source>
        <dbReference type="ARBA" id="ARBA00022533"/>
    </source>
</evidence>
<dbReference type="GeneID" id="97611350"/>
<dbReference type="PANTHER" id="PTHR42655:SF1">
    <property type="entry name" value="GLYCOGEN PHOSPHORYLASE"/>
    <property type="match status" value="1"/>
</dbReference>